<feature type="non-terminal residue" evidence="1">
    <location>
        <position position="153"/>
    </location>
</feature>
<dbReference type="NCBIfam" id="TIGR04279">
    <property type="entry name" value="TIGR04279 domain"/>
    <property type="match status" value="1"/>
</dbReference>
<organism evidence="1">
    <name type="scientific">marine sediment metagenome</name>
    <dbReference type="NCBI Taxonomy" id="412755"/>
    <lineage>
        <taxon>unclassified sequences</taxon>
        <taxon>metagenomes</taxon>
        <taxon>ecological metagenomes</taxon>
    </lineage>
</organism>
<dbReference type="AlphaFoldDB" id="X1CJ96"/>
<feature type="non-terminal residue" evidence="1">
    <location>
        <position position="1"/>
    </location>
</feature>
<dbReference type="InterPro" id="IPR026595">
    <property type="entry name" value="CHP04279"/>
</dbReference>
<protein>
    <submittedName>
        <fullName evidence="1">Uncharacterized protein</fullName>
    </submittedName>
</protein>
<sequence length="153" mass="16119">QGDLAPLKTELSGATWSQLLVGLDGVGDATVTIPAQSVGNYLLVVVKQNAQDIYIDSATIIAVVDQTLQISVPSSVKRGTSLNVNTGLTGTYLHGAILIKETAYSGEVKLVTAGTVLSTELRLNEVKIADEAFPESLSYDDAVLLLNQLNTAF</sequence>
<dbReference type="EMBL" id="BART01037458">
    <property type="protein sequence ID" value="GAH07762.1"/>
    <property type="molecule type" value="Genomic_DNA"/>
</dbReference>
<gene>
    <name evidence="1" type="ORF">S01H4_62662</name>
</gene>
<accession>X1CJ96</accession>
<name>X1CJ96_9ZZZZ</name>
<evidence type="ECO:0000313" key="1">
    <source>
        <dbReference type="EMBL" id="GAH07762.1"/>
    </source>
</evidence>
<proteinExistence type="predicted"/>
<reference evidence="1" key="1">
    <citation type="journal article" date="2014" name="Front. Microbiol.">
        <title>High frequency of phylogenetically diverse reductive dehalogenase-homologous genes in deep subseafloor sedimentary metagenomes.</title>
        <authorList>
            <person name="Kawai M."/>
            <person name="Futagami T."/>
            <person name="Toyoda A."/>
            <person name="Takaki Y."/>
            <person name="Nishi S."/>
            <person name="Hori S."/>
            <person name="Arai W."/>
            <person name="Tsubouchi T."/>
            <person name="Morono Y."/>
            <person name="Uchiyama I."/>
            <person name="Ito T."/>
            <person name="Fujiyama A."/>
            <person name="Inagaki F."/>
            <person name="Takami H."/>
        </authorList>
    </citation>
    <scope>NUCLEOTIDE SEQUENCE</scope>
    <source>
        <strain evidence="1">Expedition CK06-06</strain>
    </source>
</reference>
<comment type="caution">
    <text evidence="1">The sequence shown here is derived from an EMBL/GenBank/DDBJ whole genome shotgun (WGS) entry which is preliminary data.</text>
</comment>